<feature type="transmembrane region" description="Helical" evidence="1">
    <location>
        <begin position="6"/>
        <end position="29"/>
    </location>
</feature>
<proteinExistence type="predicted"/>
<dbReference type="Proteomes" id="UP001054821">
    <property type="component" value="Chromosome 6"/>
</dbReference>
<keyword evidence="3" id="KW-1185">Reference proteome</keyword>
<comment type="caution">
    <text evidence="2">The sequence shown here is derived from an EMBL/GenBank/DDBJ whole genome shotgun (WGS) entry which is preliminary data.</text>
</comment>
<keyword evidence="1" id="KW-1133">Transmembrane helix</keyword>
<evidence type="ECO:0000313" key="3">
    <source>
        <dbReference type="Proteomes" id="UP001054821"/>
    </source>
</evidence>
<accession>A0AAD4YWF7</accession>
<reference evidence="2 3" key="1">
    <citation type="journal article" date="2022" name="G3 (Bethesda)">
        <title>Whole-genome sequence and methylome profiling of the almond [Prunus dulcis (Mill.) D.A. Webb] cultivar 'Nonpareil'.</title>
        <authorList>
            <person name="D'Amico-Willman K.M."/>
            <person name="Ouma W.Z."/>
            <person name="Meulia T."/>
            <person name="Sideli G.M."/>
            <person name="Gradziel T.M."/>
            <person name="Fresnedo-Ramirez J."/>
        </authorList>
    </citation>
    <scope>NUCLEOTIDE SEQUENCE [LARGE SCALE GENOMIC DNA]</scope>
    <source>
        <strain evidence="2">Clone GOH B32 T37-40</strain>
    </source>
</reference>
<protein>
    <submittedName>
        <fullName evidence="2">Uncharacterized protein</fullName>
    </submittedName>
</protein>
<keyword evidence="1" id="KW-0812">Transmembrane</keyword>
<sequence length="128" mass="13655">MLSTIPGAYTLVAILMTLKIVIMTGIRLLKDNLCLQGKGIPEDSTNMQGRSYCASTERVRSTYGLKNTKSIRPAILASLGDTKSSRAAILTGLEDTKSTRAAILAPHGSGFLETHGALTKTTKLFQGN</sequence>
<gene>
    <name evidence="2" type="ORF">L3X38_032255</name>
</gene>
<evidence type="ECO:0000256" key="1">
    <source>
        <dbReference type="SAM" id="Phobius"/>
    </source>
</evidence>
<keyword evidence="1" id="KW-0472">Membrane</keyword>
<organism evidence="2 3">
    <name type="scientific">Prunus dulcis</name>
    <name type="common">Almond</name>
    <name type="synonym">Amygdalus dulcis</name>
    <dbReference type="NCBI Taxonomy" id="3755"/>
    <lineage>
        <taxon>Eukaryota</taxon>
        <taxon>Viridiplantae</taxon>
        <taxon>Streptophyta</taxon>
        <taxon>Embryophyta</taxon>
        <taxon>Tracheophyta</taxon>
        <taxon>Spermatophyta</taxon>
        <taxon>Magnoliopsida</taxon>
        <taxon>eudicotyledons</taxon>
        <taxon>Gunneridae</taxon>
        <taxon>Pentapetalae</taxon>
        <taxon>rosids</taxon>
        <taxon>fabids</taxon>
        <taxon>Rosales</taxon>
        <taxon>Rosaceae</taxon>
        <taxon>Amygdaloideae</taxon>
        <taxon>Amygdaleae</taxon>
        <taxon>Prunus</taxon>
    </lineage>
</organism>
<dbReference type="EMBL" id="JAJFAZ020000006">
    <property type="protein sequence ID" value="KAI5323183.1"/>
    <property type="molecule type" value="Genomic_DNA"/>
</dbReference>
<evidence type="ECO:0000313" key="2">
    <source>
        <dbReference type="EMBL" id="KAI5323183.1"/>
    </source>
</evidence>
<name>A0AAD4YWF7_PRUDU</name>
<dbReference type="AlphaFoldDB" id="A0AAD4YWF7"/>